<dbReference type="Pfam" id="PF13385">
    <property type="entry name" value="Laminin_G_3"/>
    <property type="match status" value="1"/>
</dbReference>
<evidence type="ECO:0000313" key="2">
    <source>
        <dbReference type="Proteomes" id="UP000281553"/>
    </source>
</evidence>
<name>A0A3P6ST68_DIBLA</name>
<keyword evidence="2" id="KW-1185">Reference proteome</keyword>
<dbReference type="InterPro" id="IPR013320">
    <property type="entry name" value="ConA-like_dom_sf"/>
</dbReference>
<evidence type="ECO:0000313" key="1">
    <source>
        <dbReference type="EMBL" id="VDK73273.1"/>
    </source>
</evidence>
<protein>
    <submittedName>
        <fullName evidence="1">Uncharacterized protein</fullName>
    </submittedName>
</protein>
<dbReference type="AlphaFoldDB" id="A0A3P6ST68"/>
<reference evidence="1 2" key="1">
    <citation type="submission" date="2018-11" db="EMBL/GenBank/DDBJ databases">
        <authorList>
            <consortium name="Pathogen Informatics"/>
        </authorList>
    </citation>
    <scope>NUCLEOTIDE SEQUENCE [LARGE SCALE GENOMIC DNA]</scope>
</reference>
<gene>
    <name evidence="1" type="ORF">DILT_LOCUS2482</name>
</gene>
<sequence>MVLVGGSAVAARDKPVRLFGLAGVFVKNTSWHNLLPTIIRYEDAVGRKNWPRLVTDNDGDEKHEDDRHLPANTYFRFDGTQHLNLTALRVLRDISKGYLTQFSLLFWVYPANLTSKNSLLYSSLPIDGFSVAVDEEHVEVVLRAVQDSETATYKEIVLVYAASISPETWQHIAVVYTGEDNMPSAEPNVSEVIFL</sequence>
<dbReference type="SUPFAM" id="SSF49899">
    <property type="entry name" value="Concanavalin A-like lectins/glucanases"/>
    <property type="match status" value="1"/>
</dbReference>
<organism evidence="1 2">
    <name type="scientific">Dibothriocephalus latus</name>
    <name type="common">Fish tapeworm</name>
    <name type="synonym">Diphyllobothrium latum</name>
    <dbReference type="NCBI Taxonomy" id="60516"/>
    <lineage>
        <taxon>Eukaryota</taxon>
        <taxon>Metazoa</taxon>
        <taxon>Spiralia</taxon>
        <taxon>Lophotrochozoa</taxon>
        <taxon>Platyhelminthes</taxon>
        <taxon>Cestoda</taxon>
        <taxon>Eucestoda</taxon>
        <taxon>Diphyllobothriidea</taxon>
        <taxon>Diphyllobothriidae</taxon>
        <taxon>Dibothriocephalus</taxon>
    </lineage>
</organism>
<dbReference type="EMBL" id="UYRU01042171">
    <property type="protein sequence ID" value="VDK73273.1"/>
    <property type="molecule type" value="Genomic_DNA"/>
</dbReference>
<accession>A0A3P6ST68</accession>
<proteinExistence type="predicted"/>
<dbReference type="Gene3D" id="2.60.120.200">
    <property type="match status" value="1"/>
</dbReference>
<dbReference type="Proteomes" id="UP000281553">
    <property type="component" value="Unassembled WGS sequence"/>
</dbReference>